<sequence>MKKVLKWFGITAGILVGLLVIGAVALPMLLPLEKIKDLAAQQISKAINREVKVEKVSFNLFEG</sequence>
<comment type="caution">
    <text evidence="2">The sequence shown here is derived from an EMBL/GenBank/DDBJ whole genome shotgun (WGS) entry which is preliminary data.</text>
</comment>
<dbReference type="Proteomes" id="UP000231343">
    <property type="component" value="Unassembled WGS sequence"/>
</dbReference>
<keyword evidence="1" id="KW-0812">Transmembrane</keyword>
<organism evidence="2 3">
    <name type="scientific">Candidatus Saganbacteria bacterium CG08_land_8_20_14_0_20_45_16</name>
    <dbReference type="NCBI Taxonomy" id="2014293"/>
    <lineage>
        <taxon>Bacteria</taxon>
        <taxon>Bacillati</taxon>
        <taxon>Saganbacteria</taxon>
    </lineage>
</organism>
<evidence type="ECO:0008006" key="4">
    <source>
        <dbReference type="Google" id="ProtNLM"/>
    </source>
</evidence>
<dbReference type="EMBL" id="PEYM01000008">
    <property type="protein sequence ID" value="PIS31584.1"/>
    <property type="molecule type" value="Genomic_DNA"/>
</dbReference>
<dbReference type="AlphaFoldDB" id="A0A2H0Y295"/>
<evidence type="ECO:0000256" key="1">
    <source>
        <dbReference type="SAM" id="Phobius"/>
    </source>
</evidence>
<evidence type="ECO:0000313" key="3">
    <source>
        <dbReference type="Proteomes" id="UP000231343"/>
    </source>
</evidence>
<proteinExistence type="predicted"/>
<reference evidence="2 3" key="1">
    <citation type="submission" date="2017-09" db="EMBL/GenBank/DDBJ databases">
        <title>Depth-based differentiation of microbial function through sediment-hosted aquifers and enrichment of novel symbionts in the deep terrestrial subsurface.</title>
        <authorList>
            <person name="Probst A.J."/>
            <person name="Ladd B."/>
            <person name="Jarett J.K."/>
            <person name="Geller-Mcgrath D.E."/>
            <person name="Sieber C.M."/>
            <person name="Emerson J.B."/>
            <person name="Anantharaman K."/>
            <person name="Thomas B.C."/>
            <person name="Malmstrom R."/>
            <person name="Stieglmeier M."/>
            <person name="Klingl A."/>
            <person name="Woyke T."/>
            <person name="Ryan C.M."/>
            <person name="Banfield J.F."/>
        </authorList>
    </citation>
    <scope>NUCLEOTIDE SEQUENCE [LARGE SCALE GENOMIC DNA]</scope>
    <source>
        <strain evidence="2">CG08_land_8_20_14_0_20_45_16</strain>
    </source>
</reference>
<protein>
    <recommendedName>
        <fullName evidence="4">AsmA domain-containing protein</fullName>
    </recommendedName>
</protein>
<name>A0A2H0Y295_UNCSA</name>
<keyword evidence="1" id="KW-1133">Transmembrane helix</keyword>
<evidence type="ECO:0000313" key="2">
    <source>
        <dbReference type="EMBL" id="PIS31584.1"/>
    </source>
</evidence>
<feature type="non-terminal residue" evidence="2">
    <location>
        <position position="63"/>
    </location>
</feature>
<gene>
    <name evidence="2" type="ORF">COT42_00770</name>
</gene>
<feature type="transmembrane region" description="Helical" evidence="1">
    <location>
        <begin position="7"/>
        <end position="30"/>
    </location>
</feature>
<accession>A0A2H0Y295</accession>
<keyword evidence="1" id="KW-0472">Membrane</keyword>